<dbReference type="SUPFAM" id="SSF56112">
    <property type="entry name" value="Protein kinase-like (PK-like)"/>
    <property type="match status" value="1"/>
</dbReference>
<sequence>MTYQIPETVRAGRSRVFVHVLDSGERVVVKQDNEPRGRILHLLQRVAYRLTGAPLLAPTVLAPDVSRATFEAGVLRRYGALGLPVPKVLYEDPSYLVLSHEGEPLESFLRDNPRSARSQDLIAEALAALRALHEKGHAHGGAQIRNFLVRQDGRIVLIDFEENTGSAPLEHMKLRDLLQFLISLSKRDSQLDPVAVCSIYDASGRSAERLGSILARYRILKIVNRKPFLRFRMKDVRALVTLIEKLA</sequence>
<dbReference type="InterPro" id="IPR011009">
    <property type="entry name" value="Kinase-like_dom_sf"/>
</dbReference>
<dbReference type="Proteomes" id="UP000631034">
    <property type="component" value="Unassembled WGS sequence"/>
</dbReference>
<evidence type="ECO:0000313" key="2">
    <source>
        <dbReference type="Proteomes" id="UP000631034"/>
    </source>
</evidence>
<dbReference type="EMBL" id="JACZHT010000008">
    <property type="protein sequence ID" value="MBE1237875.1"/>
    <property type="molecule type" value="Genomic_DNA"/>
</dbReference>
<organism evidence="1 2">
    <name type="scientific">Phaeovibrio sulfidiphilus</name>
    <dbReference type="NCBI Taxonomy" id="1220600"/>
    <lineage>
        <taxon>Bacteria</taxon>
        <taxon>Pseudomonadati</taxon>
        <taxon>Pseudomonadota</taxon>
        <taxon>Alphaproteobacteria</taxon>
        <taxon>Rhodospirillales</taxon>
        <taxon>Rhodospirillaceae</taxon>
        <taxon>Phaeovibrio</taxon>
    </lineage>
</organism>
<evidence type="ECO:0000313" key="1">
    <source>
        <dbReference type="EMBL" id="MBE1237875.1"/>
    </source>
</evidence>
<evidence type="ECO:0008006" key="3">
    <source>
        <dbReference type="Google" id="ProtNLM"/>
    </source>
</evidence>
<keyword evidence="2" id="KW-1185">Reference proteome</keyword>
<proteinExistence type="predicted"/>
<gene>
    <name evidence="1" type="ORF">IHV25_09495</name>
</gene>
<dbReference type="Pfam" id="PF06293">
    <property type="entry name" value="Kdo"/>
    <property type="match status" value="1"/>
</dbReference>
<accession>A0A8J7CRX4</accession>
<dbReference type="RefSeq" id="WP_192534887.1">
    <property type="nucleotide sequence ID" value="NZ_JACZHT010000008.1"/>
</dbReference>
<name>A0A8J7CRX4_9PROT</name>
<dbReference type="Gene3D" id="1.10.510.10">
    <property type="entry name" value="Transferase(Phosphotransferase) domain 1"/>
    <property type="match status" value="1"/>
</dbReference>
<comment type="caution">
    <text evidence="1">The sequence shown here is derived from an EMBL/GenBank/DDBJ whole genome shotgun (WGS) entry which is preliminary data.</text>
</comment>
<reference evidence="1" key="1">
    <citation type="submission" date="2020-10" db="EMBL/GenBank/DDBJ databases">
        <title>Genome sequence of the unusual species of purple photosynthetic bacteria, Phaeovibrio sulfidiphilus DSM 23193, type strain.</title>
        <authorList>
            <person name="Kyndt J.A."/>
            <person name="Meyer T.E."/>
        </authorList>
    </citation>
    <scope>NUCLEOTIDE SEQUENCE</scope>
    <source>
        <strain evidence="1">DSM 23193</strain>
    </source>
</reference>
<dbReference type="AlphaFoldDB" id="A0A8J7CRX4"/>
<protein>
    <recommendedName>
        <fullName evidence="3">Mn2+-dependent serine/threonine protein kinase</fullName>
    </recommendedName>
</protein>